<evidence type="ECO:0000313" key="5">
    <source>
        <dbReference type="Proteomes" id="UP000198960"/>
    </source>
</evidence>
<dbReference type="PANTHER" id="PTHR42760">
    <property type="entry name" value="SHORT-CHAIN DEHYDROGENASES/REDUCTASES FAMILY MEMBER"/>
    <property type="match status" value="1"/>
</dbReference>
<dbReference type="Proteomes" id="UP000198960">
    <property type="component" value="Unassembled WGS sequence"/>
</dbReference>
<dbReference type="Gene3D" id="3.40.50.720">
    <property type="entry name" value="NAD(P)-binding Rossmann-like Domain"/>
    <property type="match status" value="1"/>
</dbReference>
<dbReference type="EMBL" id="FOEE01000009">
    <property type="protein sequence ID" value="SEP05621.1"/>
    <property type="molecule type" value="Genomic_DNA"/>
</dbReference>
<dbReference type="PANTHER" id="PTHR42760:SF133">
    <property type="entry name" value="3-OXOACYL-[ACYL-CARRIER-PROTEIN] REDUCTASE"/>
    <property type="match status" value="1"/>
</dbReference>
<evidence type="ECO:0000313" key="4">
    <source>
        <dbReference type="EMBL" id="SEP05621.1"/>
    </source>
</evidence>
<dbReference type="STRING" id="673521.SAMN05660991_03025"/>
<name>A0A1H8UR39_9ACTN</name>
<dbReference type="Pfam" id="PF13561">
    <property type="entry name" value="adh_short_C2"/>
    <property type="match status" value="1"/>
</dbReference>
<dbReference type="InterPro" id="IPR002347">
    <property type="entry name" value="SDR_fam"/>
</dbReference>
<dbReference type="AlphaFoldDB" id="A0A1H8UR39"/>
<evidence type="ECO:0000256" key="3">
    <source>
        <dbReference type="ARBA" id="ARBA00023027"/>
    </source>
</evidence>
<dbReference type="FunFam" id="3.40.50.720:FF:000084">
    <property type="entry name" value="Short-chain dehydrogenase reductase"/>
    <property type="match status" value="1"/>
</dbReference>
<dbReference type="GO" id="GO:0016616">
    <property type="term" value="F:oxidoreductase activity, acting on the CH-OH group of donors, NAD or NADP as acceptor"/>
    <property type="evidence" value="ECO:0007669"/>
    <property type="project" value="TreeGrafter"/>
</dbReference>
<proteinExistence type="inferred from homology"/>
<keyword evidence="5" id="KW-1185">Reference proteome</keyword>
<dbReference type="CDD" id="cd05233">
    <property type="entry name" value="SDR_c"/>
    <property type="match status" value="1"/>
</dbReference>
<dbReference type="SUPFAM" id="SSF51735">
    <property type="entry name" value="NAD(P)-binding Rossmann-fold domains"/>
    <property type="match status" value="1"/>
</dbReference>
<dbReference type="NCBIfam" id="NF009467">
    <property type="entry name" value="PRK12826.1-3"/>
    <property type="match status" value="1"/>
</dbReference>
<accession>A0A1H8UR39</accession>
<dbReference type="InterPro" id="IPR036291">
    <property type="entry name" value="NAD(P)-bd_dom_sf"/>
</dbReference>
<dbReference type="RefSeq" id="WP_091944997.1">
    <property type="nucleotide sequence ID" value="NZ_FOEE01000009.1"/>
</dbReference>
<dbReference type="OrthoDB" id="5173603at2"/>
<sequence length="288" mass="30833">MSGRLEGKVALITGAARGQGRSHAVRLAEEGADIIAVDICAQIESNLYPLSTPEDLAETQRLVEALDRRIVTRQADVRERAQLREAVEAGVAELGGLDIVAANAGIMPMRQGEDADAMDFVDASDVDLLGVMNAVAAAIPHLRDHGSIIVTGSTAGMLKGAADNPAFGPGGAGYSWAKRTLISYVEQMCLALAPRFIRVNAIHPTNVNTHLLHNDELYRVFRPDLEKPELDDVKAAFVAWQAMPIPWVEPVDISNLVLFLASAESRYITGQQIRVDAGSLIKHAGAVG</sequence>
<keyword evidence="3" id="KW-0520">NAD</keyword>
<evidence type="ECO:0000256" key="2">
    <source>
        <dbReference type="ARBA" id="ARBA00023002"/>
    </source>
</evidence>
<gene>
    <name evidence="4" type="ORF">SAMN05660991_03025</name>
</gene>
<protein>
    <submittedName>
        <fullName evidence="4">SDR family mycofactocin-dependent oxidoreductase</fullName>
    </submittedName>
</protein>
<comment type="similarity">
    <text evidence="1">Belongs to the short-chain dehydrogenases/reductases (SDR) family.</text>
</comment>
<dbReference type="InterPro" id="IPR023985">
    <property type="entry name" value="SDR_subfam_1"/>
</dbReference>
<dbReference type="NCBIfam" id="TIGR03971">
    <property type="entry name" value="SDR_subfam_1"/>
    <property type="match status" value="1"/>
</dbReference>
<evidence type="ECO:0000256" key="1">
    <source>
        <dbReference type="ARBA" id="ARBA00006484"/>
    </source>
</evidence>
<organism evidence="4 5">
    <name type="scientific">Trujillonella endophytica</name>
    <dbReference type="NCBI Taxonomy" id="673521"/>
    <lineage>
        <taxon>Bacteria</taxon>
        <taxon>Bacillati</taxon>
        <taxon>Actinomycetota</taxon>
        <taxon>Actinomycetes</taxon>
        <taxon>Geodermatophilales</taxon>
        <taxon>Geodermatophilaceae</taxon>
        <taxon>Trujillonella</taxon>
    </lineage>
</organism>
<dbReference type="PRINTS" id="PR00081">
    <property type="entry name" value="GDHRDH"/>
</dbReference>
<keyword evidence="2" id="KW-0560">Oxidoreductase</keyword>
<reference evidence="5" key="1">
    <citation type="submission" date="2016-10" db="EMBL/GenBank/DDBJ databases">
        <authorList>
            <person name="Varghese N."/>
            <person name="Submissions S."/>
        </authorList>
    </citation>
    <scope>NUCLEOTIDE SEQUENCE [LARGE SCALE GENOMIC DNA]</scope>
    <source>
        <strain evidence="5">DSM 45413</strain>
    </source>
</reference>